<protein>
    <submittedName>
        <fullName evidence="1">Uncharacterized protein</fullName>
    </submittedName>
</protein>
<evidence type="ECO:0000313" key="2">
    <source>
        <dbReference type="Proteomes" id="UP000552644"/>
    </source>
</evidence>
<name>A0A7W7QJU7_9ACTN</name>
<accession>A0A7W7QJU7</accession>
<organism evidence="1 2">
    <name type="scientific">Streptosporangium saharense</name>
    <dbReference type="NCBI Taxonomy" id="1706840"/>
    <lineage>
        <taxon>Bacteria</taxon>
        <taxon>Bacillati</taxon>
        <taxon>Actinomycetota</taxon>
        <taxon>Actinomycetes</taxon>
        <taxon>Streptosporangiales</taxon>
        <taxon>Streptosporangiaceae</taxon>
        <taxon>Streptosporangium</taxon>
    </lineage>
</organism>
<comment type="caution">
    <text evidence="1">The sequence shown here is derived from an EMBL/GenBank/DDBJ whole genome shotgun (WGS) entry which is preliminary data.</text>
</comment>
<dbReference type="EMBL" id="JACHJP010000002">
    <property type="protein sequence ID" value="MBB4914798.1"/>
    <property type="molecule type" value="Genomic_DNA"/>
</dbReference>
<evidence type="ECO:0000313" key="1">
    <source>
        <dbReference type="EMBL" id="MBB4914798.1"/>
    </source>
</evidence>
<keyword evidence="2" id="KW-1185">Reference proteome</keyword>
<sequence length="78" mass="8409">MKRLVVRRLAAVGATTAAIVTGLVISAGPALAWGTAIKLYPNTAAGWRSCQIDLKLAPSNYRCVEWTEGKVALWRPNN</sequence>
<dbReference type="RefSeq" id="WP_184713552.1">
    <property type="nucleotide sequence ID" value="NZ_JACHJP010000002.1"/>
</dbReference>
<dbReference type="Proteomes" id="UP000552644">
    <property type="component" value="Unassembled WGS sequence"/>
</dbReference>
<gene>
    <name evidence="1" type="ORF">FHS44_001883</name>
</gene>
<dbReference type="AlphaFoldDB" id="A0A7W7QJU7"/>
<proteinExistence type="predicted"/>
<reference evidence="1 2" key="1">
    <citation type="submission" date="2020-08" db="EMBL/GenBank/DDBJ databases">
        <title>Genomic Encyclopedia of Type Strains, Phase III (KMG-III): the genomes of soil and plant-associated and newly described type strains.</title>
        <authorList>
            <person name="Whitman W."/>
        </authorList>
    </citation>
    <scope>NUCLEOTIDE SEQUENCE [LARGE SCALE GENOMIC DNA]</scope>
    <source>
        <strain evidence="1 2">CECT 8840</strain>
    </source>
</reference>